<name>A0A2P6PS76_ROSCH</name>
<keyword evidence="3" id="KW-1185">Reference proteome</keyword>
<evidence type="ECO:0000256" key="1">
    <source>
        <dbReference type="SAM" id="Phobius"/>
    </source>
</evidence>
<keyword evidence="1" id="KW-0472">Membrane</keyword>
<gene>
    <name evidence="2" type="ORF">RchiOBHm_Chr6g0276081</name>
</gene>
<organism evidence="2 3">
    <name type="scientific">Rosa chinensis</name>
    <name type="common">China rose</name>
    <dbReference type="NCBI Taxonomy" id="74649"/>
    <lineage>
        <taxon>Eukaryota</taxon>
        <taxon>Viridiplantae</taxon>
        <taxon>Streptophyta</taxon>
        <taxon>Embryophyta</taxon>
        <taxon>Tracheophyta</taxon>
        <taxon>Spermatophyta</taxon>
        <taxon>Magnoliopsida</taxon>
        <taxon>eudicotyledons</taxon>
        <taxon>Gunneridae</taxon>
        <taxon>Pentapetalae</taxon>
        <taxon>rosids</taxon>
        <taxon>fabids</taxon>
        <taxon>Rosales</taxon>
        <taxon>Rosaceae</taxon>
        <taxon>Rosoideae</taxon>
        <taxon>Rosoideae incertae sedis</taxon>
        <taxon>Rosa</taxon>
    </lineage>
</organism>
<dbReference type="AlphaFoldDB" id="A0A2P6PS76"/>
<feature type="transmembrane region" description="Helical" evidence="1">
    <location>
        <begin position="30"/>
        <end position="55"/>
    </location>
</feature>
<protein>
    <submittedName>
        <fullName evidence="2">Uncharacterized protein</fullName>
    </submittedName>
</protein>
<proteinExistence type="predicted"/>
<sequence length="73" mass="8639">MIEEFLWDFVGGINYVLQLCCGRMLHWLHVLLWVAPIAMVLVNCSPGFFFVFPFLPWKLNFLLDVVFQSFALW</sequence>
<accession>A0A2P6PS76</accession>
<dbReference type="Gramene" id="PRQ24766">
    <property type="protein sequence ID" value="PRQ24766"/>
    <property type="gene ID" value="RchiOBHm_Chr6g0276081"/>
</dbReference>
<dbReference type="Proteomes" id="UP000238479">
    <property type="component" value="Chromosome 6"/>
</dbReference>
<reference evidence="2 3" key="1">
    <citation type="journal article" date="2018" name="Nat. Genet.">
        <title>The Rosa genome provides new insights in the design of modern roses.</title>
        <authorList>
            <person name="Bendahmane M."/>
        </authorList>
    </citation>
    <scope>NUCLEOTIDE SEQUENCE [LARGE SCALE GENOMIC DNA]</scope>
    <source>
        <strain evidence="3">cv. Old Blush</strain>
    </source>
</reference>
<keyword evidence="1" id="KW-0812">Transmembrane</keyword>
<keyword evidence="1" id="KW-1133">Transmembrane helix</keyword>
<evidence type="ECO:0000313" key="3">
    <source>
        <dbReference type="Proteomes" id="UP000238479"/>
    </source>
</evidence>
<evidence type="ECO:0000313" key="2">
    <source>
        <dbReference type="EMBL" id="PRQ24766.1"/>
    </source>
</evidence>
<dbReference type="EMBL" id="PDCK01000044">
    <property type="protein sequence ID" value="PRQ24766.1"/>
    <property type="molecule type" value="Genomic_DNA"/>
</dbReference>
<comment type="caution">
    <text evidence="2">The sequence shown here is derived from an EMBL/GenBank/DDBJ whole genome shotgun (WGS) entry which is preliminary data.</text>
</comment>